<proteinExistence type="predicted"/>
<evidence type="ECO:0000256" key="4">
    <source>
        <dbReference type="ARBA" id="ARBA00023163"/>
    </source>
</evidence>
<dbReference type="InterPro" id="IPR000843">
    <property type="entry name" value="HTH_LacI"/>
</dbReference>
<evidence type="ECO:0000256" key="2">
    <source>
        <dbReference type="ARBA" id="ARBA00023015"/>
    </source>
</evidence>
<evidence type="ECO:0000313" key="7">
    <source>
        <dbReference type="Proteomes" id="UP000317371"/>
    </source>
</evidence>
<keyword evidence="2" id="KW-0805">Transcription regulation</keyword>
<dbReference type="PRINTS" id="PR00036">
    <property type="entry name" value="HTHLACI"/>
</dbReference>
<comment type="caution">
    <text evidence="6">The sequence shown here is derived from an EMBL/GenBank/DDBJ whole genome shotgun (WGS) entry which is preliminary data.</text>
</comment>
<dbReference type="EMBL" id="VIGC01000027">
    <property type="protein sequence ID" value="TQE94151.1"/>
    <property type="molecule type" value="Genomic_DNA"/>
</dbReference>
<dbReference type="Pfam" id="PF13377">
    <property type="entry name" value="Peripla_BP_3"/>
    <property type="match status" value="1"/>
</dbReference>
<dbReference type="PANTHER" id="PTHR30146">
    <property type="entry name" value="LACI-RELATED TRANSCRIPTIONAL REPRESSOR"/>
    <property type="match status" value="1"/>
</dbReference>
<dbReference type="SUPFAM" id="SSF53822">
    <property type="entry name" value="Periplasmic binding protein-like I"/>
    <property type="match status" value="1"/>
</dbReference>
<dbReference type="AlphaFoldDB" id="A0A540VBL6"/>
<dbReference type="RefSeq" id="WP_141611579.1">
    <property type="nucleotide sequence ID" value="NZ_VIGC02000027.1"/>
</dbReference>
<evidence type="ECO:0000313" key="6">
    <source>
        <dbReference type="EMBL" id="TQE94151.1"/>
    </source>
</evidence>
<sequence length="332" mass="36985">MSGATIYDVAREAGVSIATVSRVLNSPQQVQEATRQRVLSAIDKLNFVPRVEATARARRKNRRIGVLAPFFTYPSFVQRLRGVAQALESSVYELVVYNVNSSAQCRRYLETLPLARRLDGLIVMSLRVDDGVAARLLRYELQTVLVETSHRLFSGVEVDHVAGGRLAAAYLWDRGYRRLAFIGGDIEIPGYTLQTSRLRLTGFREFLAEQGEQLPDEYVRLTEYDLEHARQEAEWLLDLPEPPQAIFAASDTLALGVLKAARARGLAVPQDLAVIGFDDLDIADYVGLTTISQSLDESGRVAVELLLARLAEPDRPVQHVRLPLRVVCRETA</sequence>
<dbReference type="CDD" id="cd01392">
    <property type="entry name" value="HTH_LacI"/>
    <property type="match status" value="1"/>
</dbReference>
<dbReference type="InterPro" id="IPR010982">
    <property type="entry name" value="Lambda_DNA-bd_dom_sf"/>
</dbReference>
<evidence type="ECO:0000259" key="5">
    <source>
        <dbReference type="PROSITE" id="PS50932"/>
    </source>
</evidence>
<dbReference type="PROSITE" id="PS50932">
    <property type="entry name" value="HTH_LACI_2"/>
    <property type="match status" value="1"/>
</dbReference>
<feature type="domain" description="HTH lacI-type" evidence="5">
    <location>
        <begin position="4"/>
        <end position="58"/>
    </location>
</feature>
<keyword evidence="7" id="KW-1185">Reference proteome</keyword>
<evidence type="ECO:0000256" key="3">
    <source>
        <dbReference type="ARBA" id="ARBA00023125"/>
    </source>
</evidence>
<protein>
    <submittedName>
        <fullName evidence="6">LacI family transcriptional regulator</fullName>
    </submittedName>
</protein>
<keyword evidence="3" id="KW-0238">DNA-binding</keyword>
<dbReference type="SUPFAM" id="SSF47413">
    <property type="entry name" value="lambda repressor-like DNA-binding domains"/>
    <property type="match status" value="1"/>
</dbReference>
<accession>A0A540VBL6</accession>
<dbReference type="InterPro" id="IPR046335">
    <property type="entry name" value="LacI/GalR-like_sensor"/>
</dbReference>
<dbReference type="InParanoid" id="A0A540VBL6"/>
<dbReference type="Gene3D" id="3.40.50.2300">
    <property type="match status" value="2"/>
</dbReference>
<dbReference type="OrthoDB" id="9784962at2"/>
<keyword evidence="1" id="KW-0678">Repressor</keyword>
<dbReference type="CDD" id="cd06267">
    <property type="entry name" value="PBP1_LacI_sugar_binding-like"/>
    <property type="match status" value="1"/>
</dbReference>
<name>A0A540VBL6_9CHLR</name>
<dbReference type="SMART" id="SM00354">
    <property type="entry name" value="HTH_LACI"/>
    <property type="match status" value="1"/>
</dbReference>
<dbReference type="GO" id="GO:0003700">
    <property type="term" value="F:DNA-binding transcription factor activity"/>
    <property type="evidence" value="ECO:0007669"/>
    <property type="project" value="TreeGrafter"/>
</dbReference>
<dbReference type="GO" id="GO:0000976">
    <property type="term" value="F:transcription cis-regulatory region binding"/>
    <property type="evidence" value="ECO:0007669"/>
    <property type="project" value="TreeGrafter"/>
</dbReference>
<reference evidence="6 7" key="1">
    <citation type="submission" date="2019-06" db="EMBL/GenBank/DDBJ databases">
        <title>Genome sequence of Litorilinea aerophila BAA-2444.</title>
        <authorList>
            <person name="Maclea K.S."/>
            <person name="Maurais E.G."/>
            <person name="Iannazzi L.C."/>
        </authorList>
    </citation>
    <scope>NUCLEOTIDE SEQUENCE [LARGE SCALE GENOMIC DNA]</scope>
    <source>
        <strain evidence="6 7">ATCC BAA-2444</strain>
    </source>
</reference>
<dbReference type="Gene3D" id="1.10.260.40">
    <property type="entry name" value="lambda repressor-like DNA-binding domains"/>
    <property type="match status" value="1"/>
</dbReference>
<dbReference type="PANTHER" id="PTHR30146:SF148">
    <property type="entry name" value="HTH-TYPE TRANSCRIPTIONAL REPRESSOR PURR-RELATED"/>
    <property type="match status" value="1"/>
</dbReference>
<keyword evidence="4" id="KW-0804">Transcription</keyword>
<gene>
    <name evidence="6" type="ORF">FKZ61_18150</name>
</gene>
<organism evidence="6 7">
    <name type="scientific">Litorilinea aerophila</name>
    <dbReference type="NCBI Taxonomy" id="1204385"/>
    <lineage>
        <taxon>Bacteria</taxon>
        <taxon>Bacillati</taxon>
        <taxon>Chloroflexota</taxon>
        <taxon>Caldilineae</taxon>
        <taxon>Caldilineales</taxon>
        <taxon>Caldilineaceae</taxon>
        <taxon>Litorilinea</taxon>
    </lineage>
</organism>
<dbReference type="Pfam" id="PF00356">
    <property type="entry name" value="LacI"/>
    <property type="match status" value="1"/>
</dbReference>
<evidence type="ECO:0000256" key="1">
    <source>
        <dbReference type="ARBA" id="ARBA00022491"/>
    </source>
</evidence>
<dbReference type="Proteomes" id="UP000317371">
    <property type="component" value="Unassembled WGS sequence"/>
</dbReference>
<dbReference type="PROSITE" id="PS00356">
    <property type="entry name" value="HTH_LACI_1"/>
    <property type="match status" value="1"/>
</dbReference>
<dbReference type="InterPro" id="IPR028082">
    <property type="entry name" value="Peripla_BP_I"/>
</dbReference>